<evidence type="ECO:0000256" key="3">
    <source>
        <dbReference type="SAM" id="MobiDB-lite"/>
    </source>
</evidence>
<protein>
    <recommendedName>
        <fullName evidence="5">3-beta hydroxysteroid dehydrogenase/isomerase domain-containing protein</fullName>
    </recommendedName>
</protein>
<comment type="caution">
    <text evidence="6">The sequence shown here is derived from an EMBL/GenBank/DDBJ whole genome shotgun (WGS) entry which is preliminary data.</text>
</comment>
<feature type="domain" description="3-beta hydroxysteroid dehydrogenase/isomerase" evidence="5">
    <location>
        <begin position="22"/>
        <end position="184"/>
    </location>
</feature>
<dbReference type="AlphaFoldDB" id="A0A8J4LMS6"/>
<evidence type="ECO:0000256" key="4">
    <source>
        <dbReference type="SAM" id="Phobius"/>
    </source>
</evidence>
<gene>
    <name evidence="6" type="ORF">Vretimale_7619</name>
</gene>
<dbReference type="GO" id="GO:0006694">
    <property type="term" value="P:steroid biosynthetic process"/>
    <property type="evidence" value="ECO:0007669"/>
    <property type="project" value="InterPro"/>
</dbReference>
<keyword evidence="4" id="KW-0472">Membrane</keyword>
<name>A0A8J4LMS6_9CHLO</name>
<evidence type="ECO:0000313" key="7">
    <source>
        <dbReference type="Proteomes" id="UP000722791"/>
    </source>
</evidence>
<accession>A0A8J4LMS6</accession>
<keyword evidence="4" id="KW-0812">Transmembrane</keyword>
<reference evidence="6" key="1">
    <citation type="journal article" date="2021" name="Proc. Natl. Acad. Sci. U.S.A.">
        <title>Three genomes in the algal genus Volvox reveal the fate of a haploid sex-determining region after a transition to homothallism.</title>
        <authorList>
            <person name="Yamamoto K."/>
            <person name="Hamaji T."/>
            <person name="Kawai-Toyooka H."/>
            <person name="Matsuzaki R."/>
            <person name="Takahashi F."/>
            <person name="Nishimura Y."/>
            <person name="Kawachi M."/>
            <person name="Noguchi H."/>
            <person name="Minakuchi Y."/>
            <person name="Umen J.G."/>
            <person name="Toyoda A."/>
            <person name="Nozaki H."/>
        </authorList>
    </citation>
    <scope>NUCLEOTIDE SEQUENCE</scope>
    <source>
        <strain evidence="6">NIES-3785</strain>
    </source>
</reference>
<evidence type="ECO:0000259" key="5">
    <source>
        <dbReference type="Pfam" id="PF01073"/>
    </source>
</evidence>
<organism evidence="6 7">
    <name type="scientific">Volvox reticuliferus</name>
    <dbReference type="NCBI Taxonomy" id="1737510"/>
    <lineage>
        <taxon>Eukaryota</taxon>
        <taxon>Viridiplantae</taxon>
        <taxon>Chlorophyta</taxon>
        <taxon>core chlorophytes</taxon>
        <taxon>Chlorophyceae</taxon>
        <taxon>CS clade</taxon>
        <taxon>Chlamydomonadales</taxon>
        <taxon>Volvocaceae</taxon>
        <taxon>Volvox</taxon>
    </lineage>
</organism>
<feature type="transmembrane region" description="Helical" evidence="4">
    <location>
        <begin position="478"/>
        <end position="500"/>
    </location>
</feature>
<dbReference type="PANTHER" id="PTHR43245">
    <property type="entry name" value="BIFUNCTIONAL POLYMYXIN RESISTANCE PROTEIN ARNA"/>
    <property type="match status" value="1"/>
</dbReference>
<dbReference type="Gene3D" id="3.40.50.720">
    <property type="entry name" value="NAD(P)-binding Rossmann-like Domain"/>
    <property type="match status" value="2"/>
</dbReference>
<evidence type="ECO:0000256" key="1">
    <source>
        <dbReference type="ARBA" id="ARBA00009219"/>
    </source>
</evidence>
<evidence type="ECO:0000256" key="2">
    <source>
        <dbReference type="ARBA" id="ARBA00023002"/>
    </source>
</evidence>
<sequence length="510" mass="54979">MASLRQLANEFCSSSTTTQRMLITGGSGFLGFRLATEVSRQGIEVVLLDVARPAQALPPGVHFVFGSVADATAVDAAFTAVRDRPLDAVFHVASYGMSGWELRDRAKITSVNVGGTRNVISACLRYGVPRLVYVSTCNVIFVGRPISGGDETAPYPPPNAYKDAYSFTKAQAERLVLEANGRLLECNPQSKGREARVMERQQAQAAESGLLRRSDINGDADVALHDHADFTGGPPKQVQQQVDVNSGRLYTCSIRSTGIWGPGELRHQPRVIRMVRAGLFQATFGDPSTLSDWIHVDNLVQILILAERALRLPAQHCPNEQPLPAGNGGDDNGGGPSEPRPIAAGQVYYASDGNPINNFLHFKPLIVGLGYSYPSLNVPFTLVYGIAWLIEYAWPLLGHLVADPPLTRMEVDKCCIEHWFDISKACRELGFRPVAFDRGEVVQHMAAAGWAAANVRNSSSRGGGVGGRKEQQLFGMNATLLLAVAAAVMLVLAMVLAAVYGADGSAILQW</sequence>
<evidence type="ECO:0000313" key="6">
    <source>
        <dbReference type="EMBL" id="GIM02775.1"/>
    </source>
</evidence>
<feature type="region of interest" description="Disordered" evidence="3">
    <location>
        <begin position="316"/>
        <end position="338"/>
    </location>
</feature>
<feature type="domain" description="3-beta hydroxysteroid dehydrogenase/isomerase" evidence="5">
    <location>
        <begin position="245"/>
        <end position="373"/>
    </location>
</feature>
<dbReference type="Pfam" id="PF01073">
    <property type="entry name" value="3Beta_HSD"/>
    <property type="match status" value="2"/>
</dbReference>
<dbReference type="GO" id="GO:0016616">
    <property type="term" value="F:oxidoreductase activity, acting on the CH-OH group of donors, NAD or NADP as acceptor"/>
    <property type="evidence" value="ECO:0007669"/>
    <property type="project" value="InterPro"/>
</dbReference>
<dbReference type="InterPro" id="IPR002225">
    <property type="entry name" value="3Beta_OHSteriod_DH/Estase"/>
</dbReference>
<dbReference type="Proteomes" id="UP000722791">
    <property type="component" value="Unassembled WGS sequence"/>
</dbReference>
<feature type="compositionally biased region" description="Gly residues" evidence="3">
    <location>
        <begin position="326"/>
        <end position="336"/>
    </location>
</feature>
<dbReference type="SUPFAM" id="SSF51735">
    <property type="entry name" value="NAD(P)-binding Rossmann-fold domains"/>
    <property type="match status" value="2"/>
</dbReference>
<comment type="similarity">
    <text evidence="1">Belongs to the 3-beta-HSD family.</text>
</comment>
<proteinExistence type="inferred from homology"/>
<dbReference type="EMBL" id="BNCQ01000012">
    <property type="protein sequence ID" value="GIM02775.1"/>
    <property type="molecule type" value="Genomic_DNA"/>
</dbReference>
<keyword evidence="2" id="KW-0560">Oxidoreductase</keyword>
<dbReference type="InterPro" id="IPR050177">
    <property type="entry name" value="Lipid_A_modif_metabolic_enz"/>
</dbReference>
<dbReference type="InterPro" id="IPR036291">
    <property type="entry name" value="NAD(P)-bd_dom_sf"/>
</dbReference>
<keyword evidence="4" id="KW-1133">Transmembrane helix</keyword>
<dbReference type="PANTHER" id="PTHR43245:SF51">
    <property type="entry name" value="SHORT CHAIN DEHYDROGENASE_REDUCTASE FAMILY 42E, MEMBER 2"/>
    <property type="match status" value="1"/>
</dbReference>